<dbReference type="PANTHER" id="PTHR43798">
    <property type="entry name" value="MONOACYLGLYCEROL LIPASE"/>
    <property type="match status" value="1"/>
</dbReference>
<dbReference type="SUPFAM" id="SSF53474">
    <property type="entry name" value="alpha/beta-Hydrolases"/>
    <property type="match status" value="1"/>
</dbReference>
<sequence>MTPFDQARILHTALQELEVNKPILVGHSWSGLLTLIYALLYPQETSGLILLAPAMYKEGYPAEHGDPLSKLMTAPLIGDLFLRLFLMTPLAKAMADNMLQQTFAPEAVPGGYQERVRASWLRPSSLRANREDVLAFPPAAMEASKRYPEIKQPVIVLVGEEDPFGTKEQALRLQRDIPHAELQIIPRIAHMIPQLHPELVADAIRRIAEPAIACLPVENPYRIDYDIEGISK</sequence>
<dbReference type="Proteomes" id="UP000654993">
    <property type="component" value="Unassembled WGS sequence"/>
</dbReference>
<evidence type="ECO:0000259" key="1">
    <source>
        <dbReference type="Pfam" id="PF12697"/>
    </source>
</evidence>
<dbReference type="AlphaFoldDB" id="A0A916VFF9"/>
<keyword evidence="3" id="KW-1185">Reference proteome</keyword>
<gene>
    <name evidence="2" type="ORF">PRECH8_06370</name>
</gene>
<reference evidence="2" key="1">
    <citation type="submission" date="2020-08" db="EMBL/GenBank/DDBJ databases">
        <authorList>
            <person name="Uke A."/>
            <person name="Chhe C."/>
            <person name="Baramee S."/>
            <person name="Kosugi A."/>
        </authorList>
    </citation>
    <scope>NUCLEOTIDE SEQUENCE</scope>
    <source>
        <strain evidence="2">DA-C8</strain>
    </source>
</reference>
<dbReference type="Gene3D" id="3.40.50.1820">
    <property type="entry name" value="alpha/beta hydrolase"/>
    <property type="match status" value="1"/>
</dbReference>
<dbReference type="InterPro" id="IPR050266">
    <property type="entry name" value="AB_hydrolase_sf"/>
</dbReference>
<evidence type="ECO:0000313" key="3">
    <source>
        <dbReference type="Proteomes" id="UP000654993"/>
    </source>
</evidence>
<evidence type="ECO:0000313" key="2">
    <source>
        <dbReference type="EMBL" id="GFR37341.1"/>
    </source>
</evidence>
<dbReference type="InterPro" id="IPR000073">
    <property type="entry name" value="AB_hydrolase_1"/>
</dbReference>
<protein>
    <recommendedName>
        <fullName evidence="1">AB hydrolase-1 domain-containing protein</fullName>
    </recommendedName>
</protein>
<feature type="domain" description="AB hydrolase-1" evidence="1">
    <location>
        <begin position="6"/>
        <end position="203"/>
    </location>
</feature>
<dbReference type="Pfam" id="PF12697">
    <property type="entry name" value="Abhydrolase_6"/>
    <property type="match status" value="1"/>
</dbReference>
<dbReference type="InterPro" id="IPR029058">
    <property type="entry name" value="AB_hydrolase_fold"/>
</dbReference>
<name>A0A916VFF9_9BACL</name>
<organism evidence="2 3">
    <name type="scientific">Insulibacter thermoxylanivorax</name>
    <dbReference type="NCBI Taxonomy" id="2749268"/>
    <lineage>
        <taxon>Bacteria</taxon>
        <taxon>Bacillati</taxon>
        <taxon>Bacillota</taxon>
        <taxon>Bacilli</taxon>
        <taxon>Bacillales</taxon>
        <taxon>Paenibacillaceae</taxon>
        <taxon>Insulibacter</taxon>
    </lineage>
</organism>
<proteinExistence type="predicted"/>
<comment type="caution">
    <text evidence="2">The sequence shown here is derived from an EMBL/GenBank/DDBJ whole genome shotgun (WGS) entry which is preliminary data.</text>
</comment>
<accession>A0A916VFF9</accession>
<dbReference type="EMBL" id="BMAQ01000005">
    <property type="protein sequence ID" value="GFR37341.1"/>
    <property type="molecule type" value="Genomic_DNA"/>
</dbReference>
<reference evidence="2" key="2">
    <citation type="journal article" date="2021" name="Data Brief">
        <title>Draft genome sequence data of the facultative, thermophilic, xylanolytic bacterium Paenibacillus sp. strain DA-C8.</title>
        <authorList>
            <person name="Chhe C."/>
            <person name="Uke A."/>
            <person name="Baramee S."/>
            <person name="Ungkulpasvich U."/>
            <person name="Tachaapaikoon C."/>
            <person name="Pason P."/>
            <person name="Waeonukul R."/>
            <person name="Ratanakhanokchai K."/>
            <person name="Kosugi A."/>
        </authorList>
    </citation>
    <scope>NUCLEOTIDE SEQUENCE</scope>
    <source>
        <strain evidence="2">DA-C8</strain>
    </source>
</reference>